<keyword evidence="5 6" id="KW-0472">Membrane</keyword>
<accession>J1I8J6</accession>
<dbReference type="PANTHER" id="PTHR30250">
    <property type="entry name" value="PST FAMILY PREDICTED COLANIC ACID TRANSPORTER"/>
    <property type="match status" value="1"/>
</dbReference>
<dbReference type="InterPro" id="IPR050833">
    <property type="entry name" value="Poly_Biosynth_Transport"/>
</dbReference>
<feature type="transmembrane region" description="Helical" evidence="6">
    <location>
        <begin position="177"/>
        <end position="195"/>
    </location>
</feature>
<dbReference type="RefSeq" id="WP_002661221.1">
    <property type="nucleotide sequence ID" value="NZ_JH719942.1"/>
</dbReference>
<dbReference type="Proteomes" id="UP000005113">
    <property type="component" value="Unassembled WGS sequence"/>
</dbReference>
<dbReference type="GO" id="GO:0005886">
    <property type="term" value="C:plasma membrane"/>
    <property type="evidence" value="ECO:0007669"/>
    <property type="project" value="UniProtKB-SubCell"/>
</dbReference>
<evidence type="ECO:0000256" key="2">
    <source>
        <dbReference type="ARBA" id="ARBA00022475"/>
    </source>
</evidence>
<protein>
    <submittedName>
        <fullName evidence="7">Membrane protein involved in the export of O-antigen and teichoic acid</fullName>
    </submittedName>
</protein>
<feature type="transmembrane region" description="Helical" evidence="6">
    <location>
        <begin position="300"/>
        <end position="319"/>
    </location>
</feature>
<feature type="transmembrane region" description="Helical" evidence="6">
    <location>
        <begin position="424"/>
        <end position="445"/>
    </location>
</feature>
<name>J1I8J6_9BACT</name>
<feature type="transmembrane region" description="Helical" evidence="6">
    <location>
        <begin position="451"/>
        <end position="476"/>
    </location>
</feature>
<evidence type="ECO:0000256" key="4">
    <source>
        <dbReference type="ARBA" id="ARBA00022989"/>
    </source>
</evidence>
<organism evidence="7 8">
    <name type="scientific">Saprospira grandis DSM 2844</name>
    <dbReference type="NCBI Taxonomy" id="694433"/>
    <lineage>
        <taxon>Bacteria</taxon>
        <taxon>Pseudomonadati</taxon>
        <taxon>Bacteroidota</taxon>
        <taxon>Saprospiria</taxon>
        <taxon>Saprospirales</taxon>
        <taxon>Saprospiraceae</taxon>
        <taxon>Saprospira</taxon>
    </lineage>
</organism>
<gene>
    <name evidence="7" type="ORF">SapgrDRAFT_3529</name>
</gene>
<proteinExistence type="predicted"/>
<keyword evidence="2" id="KW-1003">Cell membrane</keyword>
<feature type="transmembrane region" description="Helical" evidence="6">
    <location>
        <begin position="143"/>
        <end position="165"/>
    </location>
</feature>
<evidence type="ECO:0000313" key="7">
    <source>
        <dbReference type="EMBL" id="EJF55165.1"/>
    </source>
</evidence>
<feature type="transmembrane region" description="Helical" evidence="6">
    <location>
        <begin position="258"/>
        <end position="279"/>
    </location>
</feature>
<evidence type="ECO:0000256" key="1">
    <source>
        <dbReference type="ARBA" id="ARBA00004651"/>
    </source>
</evidence>
<sequence length="484" mass="54760">MKKTFLLNLALLVGINLLIKPFYIFGIDLQVQNRLDDGEYGLYFSLFNFAFIFQLLADLGLLQFNSRFISQQENLRSAYLPMLLSLKAVLGLGYFALAFGAAFLMGYGEAAWRILPYILLNQFLLSGILFLRSNLSAMAFYRLDSLLSALDKLLLIILLYILLWAEPFGPFDIVQFVQAQSLGYALTFLICALFLAQKVEGPLGWRISPRRMYILLKQALPYAFVILLMTLYSRMDAVMIERLLPAEEGKLEADQYAFAYRLLDAFNMIAYLFAGLLLPMFSRLLRPLQLNDLGQLMATAFRWMSFLSVSLSIALFFYAEELAPALYESSHAQTPLLLQILLFSANAAGLIYIFGPFLTAAARLKGMNIFFAFGVLLNFGLNLLWIPTYGALGAAVATLITQFFIAITEMLLSFRYFPALRSYFSLTLFFRFILGSALSFGLFYGSQFLPLIFWFKILLAGAASLFGAFLIGQLSFRELLELRK</sequence>
<keyword evidence="4 6" id="KW-1133">Transmembrane helix</keyword>
<dbReference type="AlphaFoldDB" id="J1I8J6"/>
<comment type="subcellular location">
    <subcellularLocation>
        <location evidence="1">Cell membrane</location>
        <topology evidence="1">Multi-pass membrane protein</topology>
    </subcellularLocation>
</comment>
<evidence type="ECO:0000256" key="3">
    <source>
        <dbReference type="ARBA" id="ARBA00022692"/>
    </source>
</evidence>
<dbReference type="PANTHER" id="PTHR30250:SF11">
    <property type="entry name" value="O-ANTIGEN TRANSPORTER-RELATED"/>
    <property type="match status" value="1"/>
</dbReference>
<feature type="transmembrane region" description="Helical" evidence="6">
    <location>
        <begin position="215"/>
        <end position="235"/>
    </location>
</feature>
<feature type="transmembrane region" description="Helical" evidence="6">
    <location>
        <begin position="114"/>
        <end position="131"/>
    </location>
</feature>
<feature type="transmembrane region" description="Helical" evidence="6">
    <location>
        <begin position="369"/>
        <end position="386"/>
    </location>
</feature>
<feature type="transmembrane region" description="Helical" evidence="6">
    <location>
        <begin position="42"/>
        <end position="62"/>
    </location>
</feature>
<feature type="transmembrane region" description="Helical" evidence="6">
    <location>
        <begin position="392"/>
        <end position="412"/>
    </location>
</feature>
<evidence type="ECO:0000256" key="5">
    <source>
        <dbReference type="ARBA" id="ARBA00023136"/>
    </source>
</evidence>
<feature type="transmembrane region" description="Helical" evidence="6">
    <location>
        <begin position="83"/>
        <end position="108"/>
    </location>
</feature>
<feature type="transmembrane region" description="Helical" evidence="6">
    <location>
        <begin position="339"/>
        <end position="362"/>
    </location>
</feature>
<evidence type="ECO:0000256" key="6">
    <source>
        <dbReference type="SAM" id="Phobius"/>
    </source>
</evidence>
<keyword evidence="3 6" id="KW-0812">Transmembrane</keyword>
<dbReference type="HOGENOM" id="CLU_563698_0_0_10"/>
<evidence type="ECO:0000313" key="8">
    <source>
        <dbReference type="Proteomes" id="UP000005113"/>
    </source>
</evidence>
<reference evidence="8" key="1">
    <citation type="journal article" date="2012" name="Stand. Genomic Sci.">
        <title>Permanent draft genome sequence of the gliding predator Saprospira grandis strain Sa g1 (= HR1).</title>
        <authorList>
            <person name="Mavromatis K."/>
            <person name="Chertkov O."/>
            <person name="Lapidus A."/>
            <person name="Nolan M."/>
            <person name="Lucas S."/>
            <person name="Tice H."/>
            <person name="Del Rio T.G."/>
            <person name="Cheng J.F."/>
            <person name="Han C."/>
            <person name="Tapia R."/>
            <person name="Bruce D."/>
            <person name="Goodwin L.A."/>
            <person name="Pitluck S."/>
            <person name="Huntemann M."/>
            <person name="Liolios K."/>
            <person name="Pagani I."/>
            <person name="Ivanova N."/>
            <person name="Mikhailova N."/>
            <person name="Pati A."/>
            <person name="Chen A."/>
            <person name="Palaniappan K."/>
            <person name="Land M."/>
            <person name="Brambilla E.M."/>
            <person name="Rohde M."/>
            <person name="Spring S."/>
            <person name="Goker M."/>
            <person name="Detter J.C."/>
            <person name="Bristow J."/>
            <person name="Eisen J.A."/>
            <person name="Markowitz V."/>
            <person name="Hugenholtz P."/>
            <person name="Kyrpides N.C."/>
            <person name="Klenk H.P."/>
            <person name="Woyke T."/>
        </authorList>
    </citation>
    <scope>NUCLEOTIDE SEQUENCE [LARGE SCALE GENOMIC DNA]</scope>
    <source>
        <strain evidence="8">DSM 2844</strain>
    </source>
</reference>
<dbReference type="EMBL" id="JH719942">
    <property type="protein sequence ID" value="EJF55165.1"/>
    <property type="molecule type" value="Genomic_DNA"/>
</dbReference>